<accession>A0ABQ6MRG6</accession>
<reference evidence="2 3" key="1">
    <citation type="journal article" date="2023" name="Commun. Biol.">
        <title>Genome analysis of Parmales, the sister group of diatoms, reveals the evolutionary specialization of diatoms from phago-mixotrophs to photoautotrophs.</title>
        <authorList>
            <person name="Ban H."/>
            <person name="Sato S."/>
            <person name="Yoshikawa S."/>
            <person name="Yamada K."/>
            <person name="Nakamura Y."/>
            <person name="Ichinomiya M."/>
            <person name="Sato N."/>
            <person name="Blanc-Mathieu R."/>
            <person name="Endo H."/>
            <person name="Kuwata A."/>
            <person name="Ogata H."/>
        </authorList>
    </citation>
    <scope>NUCLEOTIDE SEQUENCE [LARGE SCALE GENOMIC DNA]</scope>
</reference>
<keyword evidence="1" id="KW-0472">Membrane</keyword>
<keyword evidence="3" id="KW-1185">Reference proteome</keyword>
<dbReference type="Proteomes" id="UP001165060">
    <property type="component" value="Unassembled WGS sequence"/>
</dbReference>
<gene>
    <name evidence="2" type="ORF">TeGR_g2257</name>
</gene>
<feature type="transmembrane region" description="Helical" evidence="1">
    <location>
        <begin position="360"/>
        <end position="382"/>
    </location>
</feature>
<feature type="transmembrane region" description="Helical" evidence="1">
    <location>
        <begin position="264"/>
        <end position="285"/>
    </location>
</feature>
<organism evidence="2 3">
    <name type="scientific">Tetraparma gracilis</name>
    <dbReference type="NCBI Taxonomy" id="2962635"/>
    <lineage>
        <taxon>Eukaryota</taxon>
        <taxon>Sar</taxon>
        <taxon>Stramenopiles</taxon>
        <taxon>Ochrophyta</taxon>
        <taxon>Bolidophyceae</taxon>
        <taxon>Parmales</taxon>
        <taxon>Triparmaceae</taxon>
        <taxon>Tetraparma</taxon>
    </lineage>
</organism>
<feature type="transmembrane region" description="Helical" evidence="1">
    <location>
        <begin position="115"/>
        <end position="133"/>
    </location>
</feature>
<dbReference type="EMBL" id="BRYB01001666">
    <property type="protein sequence ID" value="GMI30651.1"/>
    <property type="molecule type" value="Genomic_DNA"/>
</dbReference>
<feature type="transmembrane region" description="Helical" evidence="1">
    <location>
        <begin position="331"/>
        <end position="348"/>
    </location>
</feature>
<feature type="transmembrane region" description="Helical" evidence="1">
    <location>
        <begin position="81"/>
        <end position="103"/>
    </location>
</feature>
<keyword evidence="1" id="KW-0812">Transmembrane</keyword>
<sequence length="623" mass="68229">EFSGRQLEAVPDSQISLLVSSLVAMIRSSSNLGLTAAAWCAEFLPADDVVTGGFTRRLVVGICRAIQPALKLSRWGAFLRLVILLAMQYQDVVTDVLVGLQFIEEGRGSDAKASFTILGIAVFCHVVLAYFQHRKKSPKELAMRLLAALFMLTPLVESYSVWTGAAKAEGELVDPIFILIATRVIELIIESFPESILQLNIALSDVNSVSNVMIFSILSSVASASAIMTDTSISFELGVMNAQDRGSDSHPVYGLVPAKKNNLVLLYAGFFIFHAGYMASSLLTLTACTMAGVNMGFVALYFAAETGAMFINLERTGRSYFCLSKSRTTSSIMWFICGPLVMNFCPWLEMCKSQNFGGTWFASWIGWRLLANTAVFALVMAGWMEAEAAAEAADQVRASASFMKAAFVASVGCAVVGILTILTNVESKKRHLLYNSRQTAKACWMSQFRGEPLINSFKTKDGQALDVFVDIHTYYFEKDEVKAWLLRLSVAHALFADDAVFPKEAGGMSNKSHAFFFKDALRRLEFYGDPALSAEIAAHFETIKVALAERKEERAKKKKKKKGESAGVGEAKEAVVATMDVNELAEMLATAPKADRVQMLAGAPREELLRMCDTLNIKNKKTV</sequence>
<feature type="transmembrane region" description="Helical" evidence="1">
    <location>
        <begin position="292"/>
        <end position="311"/>
    </location>
</feature>
<feature type="transmembrane region" description="Helical" evidence="1">
    <location>
        <begin position="402"/>
        <end position="422"/>
    </location>
</feature>
<evidence type="ECO:0000256" key="1">
    <source>
        <dbReference type="SAM" id="Phobius"/>
    </source>
</evidence>
<name>A0ABQ6MRG6_9STRA</name>
<feature type="transmembrane region" description="Helical" evidence="1">
    <location>
        <begin position="145"/>
        <end position="166"/>
    </location>
</feature>
<protein>
    <submittedName>
        <fullName evidence="2">Uncharacterized protein</fullName>
    </submittedName>
</protein>
<evidence type="ECO:0000313" key="2">
    <source>
        <dbReference type="EMBL" id="GMI30651.1"/>
    </source>
</evidence>
<evidence type="ECO:0000313" key="3">
    <source>
        <dbReference type="Proteomes" id="UP001165060"/>
    </source>
</evidence>
<keyword evidence="1" id="KW-1133">Transmembrane helix</keyword>
<proteinExistence type="predicted"/>
<feature type="non-terminal residue" evidence="2">
    <location>
        <position position="1"/>
    </location>
</feature>
<comment type="caution">
    <text evidence="2">The sequence shown here is derived from an EMBL/GenBank/DDBJ whole genome shotgun (WGS) entry which is preliminary data.</text>
</comment>